<evidence type="ECO:0000313" key="12">
    <source>
        <dbReference type="Proteomes" id="UP001194746"/>
    </source>
</evidence>
<keyword evidence="2" id="KW-0813">Transport</keyword>
<comment type="caution">
    <text evidence="11">The sequence shown here is derived from an EMBL/GenBank/DDBJ whole genome shotgun (WGS) entry which is preliminary data.</text>
</comment>
<name>A0AAD4CXJ6_ASPNN</name>
<sequence>MFPTDVTEHQPAKLPFWQTLTNTGALTDDILNHPYKGSGTEDDPFVVSWIPNDPQEPLAASSVKRWSITALVSFTVFATSIVSSAYTGGLVEVSDEFHVSQELAILGISLYVVGFAFGPLLLSPLSEVYGRRPVFVFSCMALTAFTAGAAGAQNIETLLVMRLLAGTFGCAPLAAAGGVVADIFPATSRGLASAPIAAGPFMGPTAGPVIGGFLAAAGGWRWVQGFLAVVAGVVWIAVICLLPETYAPVILRARAKELSKVTGRAYYSRLDLEKGRMTVGKALKEALSRPFVLLWEPIVFLLTIYTSIIYGTLYLFFGAFPIVFMQSRGWSESQTGLTFLGVLVGIVPATIHIVVASLKYKKKTLQYGRLPPEERLPMGFVGSLVLPASLFWFAWTCSPSVHWMVPIAAGVPFGYAMVTVFMVILNYLVDAYTVYAASVLAANCLIRSVCGAVFPVFTEVMYKNLGLNWASSVPAFLAVACMPMPFLFFKYGARIRQRSRYSAEAERILTQLLEASASATAAQTKPDGRGSMELECGDAKENMIGIELRSLSNEMGSSKSRRSKGSSKDSTRSIVRLVDQWK</sequence>
<evidence type="ECO:0000256" key="7">
    <source>
        <dbReference type="ARBA" id="ARBA00038459"/>
    </source>
</evidence>
<keyword evidence="3" id="KW-1003">Cell membrane</keyword>
<accession>A0AAD4CXJ6</accession>
<gene>
    <name evidence="11" type="ORF">FE257_006445</name>
</gene>
<evidence type="ECO:0000259" key="10">
    <source>
        <dbReference type="PROSITE" id="PS50850"/>
    </source>
</evidence>
<feature type="transmembrane region" description="Helical" evidence="9">
    <location>
        <begin position="68"/>
        <end position="91"/>
    </location>
</feature>
<feature type="transmembrane region" description="Helical" evidence="9">
    <location>
        <begin position="159"/>
        <end position="184"/>
    </location>
</feature>
<feature type="transmembrane region" description="Helical" evidence="9">
    <location>
        <begin position="103"/>
        <end position="122"/>
    </location>
</feature>
<comment type="subcellular location">
    <subcellularLocation>
        <location evidence="1">Cell membrane</location>
        <topology evidence="1">Multi-pass membrane protein</topology>
    </subcellularLocation>
</comment>
<dbReference type="Pfam" id="PF07690">
    <property type="entry name" value="MFS_1"/>
    <property type="match status" value="1"/>
</dbReference>
<feature type="domain" description="Major facilitator superfamily (MFS) profile" evidence="10">
    <location>
        <begin position="68"/>
        <end position="498"/>
    </location>
</feature>
<comment type="similarity">
    <text evidence="7">Belongs to the major facilitator superfamily. DHA1 family. Polyamines/proton antiporter (TC 2.A.1.2.16) subfamily.</text>
</comment>
<dbReference type="PANTHER" id="PTHR23502">
    <property type="entry name" value="MAJOR FACILITATOR SUPERFAMILY"/>
    <property type="match status" value="1"/>
</dbReference>
<evidence type="ECO:0000256" key="4">
    <source>
        <dbReference type="ARBA" id="ARBA00022692"/>
    </source>
</evidence>
<keyword evidence="12" id="KW-1185">Reference proteome</keyword>
<feature type="transmembrane region" description="Helical" evidence="9">
    <location>
        <begin position="336"/>
        <end position="355"/>
    </location>
</feature>
<dbReference type="AlphaFoldDB" id="A0AAD4CXJ6"/>
<feature type="transmembrane region" description="Helical" evidence="9">
    <location>
        <begin position="469"/>
        <end position="489"/>
    </location>
</feature>
<dbReference type="InterPro" id="IPR020846">
    <property type="entry name" value="MFS_dom"/>
</dbReference>
<evidence type="ECO:0000256" key="3">
    <source>
        <dbReference type="ARBA" id="ARBA00022475"/>
    </source>
</evidence>
<dbReference type="PROSITE" id="PS00216">
    <property type="entry name" value="SUGAR_TRANSPORT_1"/>
    <property type="match status" value="1"/>
</dbReference>
<dbReference type="GO" id="GO:0022857">
    <property type="term" value="F:transmembrane transporter activity"/>
    <property type="evidence" value="ECO:0007669"/>
    <property type="project" value="InterPro"/>
</dbReference>
<reference evidence="11" key="2">
    <citation type="submission" date="2020-02" db="EMBL/GenBank/DDBJ databases">
        <authorList>
            <person name="Gilchrist C.L.M."/>
            <person name="Chooi Y.-H."/>
        </authorList>
    </citation>
    <scope>NUCLEOTIDE SEQUENCE</scope>
    <source>
        <strain evidence="11">MST-FP2251</strain>
    </source>
</reference>
<evidence type="ECO:0000256" key="1">
    <source>
        <dbReference type="ARBA" id="ARBA00004651"/>
    </source>
</evidence>
<feature type="transmembrane region" description="Helical" evidence="9">
    <location>
        <begin position="401"/>
        <end position="425"/>
    </location>
</feature>
<dbReference type="SUPFAM" id="SSF103473">
    <property type="entry name" value="MFS general substrate transporter"/>
    <property type="match status" value="1"/>
</dbReference>
<dbReference type="PANTHER" id="PTHR23502:SF186">
    <property type="entry name" value="MAJOR FACILITATOR SUPERFAMILY (MFS) PROFILE DOMAIN-CONTAINING PROTEIN"/>
    <property type="match status" value="1"/>
</dbReference>
<evidence type="ECO:0000256" key="2">
    <source>
        <dbReference type="ARBA" id="ARBA00022448"/>
    </source>
</evidence>
<keyword evidence="4 9" id="KW-0812">Transmembrane</keyword>
<dbReference type="Gene3D" id="1.20.1250.20">
    <property type="entry name" value="MFS general substrate transporter like domains"/>
    <property type="match status" value="1"/>
</dbReference>
<evidence type="ECO:0000256" key="9">
    <source>
        <dbReference type="SAM" id="Phobius"/>
    </source>
</evidence>
<evidence type="ECO:0000256" key="6">
    <source>
        <dbReference type="ARBA" id="ARBA00023136"/>
    </source>
</evidence>
<dbReference type="InterPro" id="IPR005829">
    <property type="entry name" value="Sugar_transporter_CS"/>
</dbReference>
<feature type="transmembrane region" description="Helical" evidence="9">
    <location>
        <begin position="196"/>
        <end position="216"/>
    </location>
</feature>
<feature type="region of interest" description="Disordered" evidence="8">
    <location>
        <begin position="550"/>
        <end position="582"/>
    </location>
</feature>
<feature type="transmembrane region" description="Helical" evidence="9">
    <location>
        <begin position="432"/>
        <end position="457"/>
    </location>
</feature>
<dbReference type="EMBL" id="VCAU01000003">
    <property type="protein sequence ID" value="KAF9894560.1"/>
    <property type="molecule type" value="Genomic_DNA"/>
</dbReference>
<feature type="transmembrane region" description="Helical" evidence="9">
    <location>
        <begin position="222"/>
        <end position="242"/>
    </location>
</feature>
<dbReference type="GO" id="GO:0140115">
    <property type="term" value="P:export across plasma membrane"/>
    <property type="evidence" value="ECO:0007669"/>
    <property type="project" value="UniProtKB-ARBA"/>
</dbReference>
<dbReference type="FunFam" id="1.20.1250.20:FF:000011">
    <property type="entry name" value="MFS multidrug transporter, putative"/>
    <property type="match status" value="1"/>
</dbReference>
<dbReference type="InterPro" id="IPR036259">
    <property type="entry name" value="MFS_trans_sf"/>
</dbReference>
<keyword evidence="6 9" id="KW-0472">Membrane</keyword>
<dbReference type="Proteomes" id="UP001194746">
    <property type="component" value="Unassembled WGS sequence"/>
</dbReference>
<feature type="transmembrane region" description="Helical" evidence="9">
    <location>
        <begin position="134"/>
        <end position="153"/>
    </location>
</feature>
<dbReference type="GO" id="GO:0042908">
    <property type="term" value="P:xenobiotic transport"/>
    <property type="evidence" value="ECO:0007669"/>
    <property type="project" value="UniProtKB-ARBA"/>
</dbReference>
<dbReference type="InterPro" id="IPR011701">
    <property type="entry name" value="MFS"/>
</dbReference>
<keyword evidence="5 9" id="KW-1133">Transmembrane helix</keyword>
<reference evidence="11" key="1">
    <citation type="journal article" date="2019" name="Beilstein J. Org. Chem.">
        <title>Nanangenines: drimane sesquiterpenoids as the dominant metabolite cohort of a novel Australian fungus, Aspergillus nanangensis.</title>
        <authorList>
            <person name="Lacey H.J."/>
            <person name="Gilchrist C.L.M."/>
            <person name="Crombie A."/>
            <person name="Kalaitzis J.A."/>
            <person name="Vuong D."/>
            <person name="Rutledge P.J."/>
            <person name="Turner P."/>
            <person name="Pitt J.I."/>
            <person name="Lacey E."/>
            <person name="Chooi Y.H."/>
            <person name="Piggott A.M."/>
        </authorList>
    </citation>
    <scope>NUCLEOTIDE SEQUENCE</scope>
    <source>
        <strain evidence="11">MST-FP2251</strain>
    </source>
</reference>
<feature type="transmembrane region" description="Helical" evidence="9">
    <location>
        <begin position="298"/>
        <end position="324"/>
    </location>
</feature>
<evidence type="ECO:0000256" key="5">
    <source>
        <dbReference type="ARBA" id="ARBA00022989"/>
    </source>
</evidence>
<dbReference type="GO" id="GO:0005886">
    <property type="term" value="C:plasma membrane"/>
    <property type="evidence" value="ECO:0007669"/>
    <property type="project" value="UniProtKB-SubCell"/>
</dbReference>
<feature type="transmembrane region" description="Helical" evidence="9">
    <location>
        <begin position="376"/>
        <end position="395"/>
    </location>
</feature>
<proteinExistence type="inferred from homology"/>
<evidence type="ECO:0000256" key="8">
    <source>
        <dbReference type="SAM" id="MobiDB-lite"/>
    </source>
</evidence>
<evidence type="ECO:0000313" key="11">
    <source>
        <dbReference type="EMBL" id="KAF9894560.1"/>
    </source>
</evidence>
<protein>
    <recommendedName>
        <fullName evidence="10">Major facilitator superfamily (MFS) profile domain-containing protein</fullName>
    </recommendedName>
</protein>
<organism evidence="11 12">
    <name type="scientific">Aspergillus nanangensis</name>
    <dbReference type="NCBI Taxonomy" id="2582783"/>
    <lineage>
        <taxon>Eukaryota</taxon>
        <taxon>Fungi</taxon>
        <taxon>Dikarya</taxon>
        <taxon>Ascomycota</taxon>
        <taxon>Pezizomycotina</taxon>
        <taxon>Eurotiomycetes</taxon>
        <taxon>Eurotiomycetidae</taxon>
        <taxon>Eurotiales</taxon>
        <taxon>Aspergillaceae</taxon>
        <taxon>Aspergillus</taxon>
        <taxon>Aspergillus subgen. Circumdati</taxon>
    </lineage>
</organism>
<dbReference type="CDD" id="cd17323">
    <property type="entry name" value="MFS_Tpo1_MDR_like"/>
    <property type="match status" value="1"/>
</dbReference>
<dbReference type="PROSITE" id="PS50850">
    <property type="entry name" value="MFS"/>
    <property type="match status" value="1"/>
</dbReference>